<evidence type="ECO:0000313" key="10">
    <source>
        <dbReference type="EMBL" id="CCI84763.1"/>
    </source>
</evidence>
<dbReference type="GO" id="GO:0003726">
    <property type="term" value="F:double-stranded RNA adenosine deaminase activity"/>
    <property type="evidence" value="ECO:0007669"/>
    <property type="project" value="InterPro"/>
</dbReference>
<dbReference type="GO" id="GO:0005524">
    <property type="term" value="F:ATP binding"/>
    <property type="evidence" value="ECO:0007669"/>
    <property type="project" value="UniProtKB-KW"/>
</dbReference>
<dbReference type="PANTHER" id="PTHR32071">
    <property type="entry name" value="TRANSCRIPTIONAL REGULATORY PROTEIN"/>
    <property type="match status" value="1"/>
</dbReference>
<name>I7LDC0_9LACO</name>
<proteinExistence type="predicted"/>
<keyword evidence="2" id="KW-0808">Transferase</keyword>
<dbReference type="InterPro" id="IPR036390">
    <property type="entry name" value="WH_DNA-bd_sf"/>
</dbReference>
<keyword evidence="11" id="KW-1185">Reference proteome</keyword>
<dbReference type="CDD" id="cd00009">
    <property type="entry name" value="AAA"/>
    <property type="match status" value="1"/>
</dbReference>
<evidence type="ECO:0000256" key="4">
    <source>
        <dbReference type="ARBA" id="ARBA00022840"/>
    </source>
</evidence>
<keyword evidence="3" id="KW-0547">Nucleotide-binding</keyword>
<dbReference type="AlphaFoldDB" id="I7LDC0"/>
<dbReference type="Gene3D" id="1.10.1790.10">
    <property type="entry name" value="PRD domain"/>
    <property type="match status" value="1"/>
</dbReference>
<dbReference type="PATRIC" id="fig|1423790.3.peg.676"/>
<keyword evidence="4" id="KW-0067">ATP-binding</keyword>
<dbReference type="GO" id="GO:0003723">
    <property type="term" value="F:RNA binding"/>
    <property type="evidence" value="ECO:0007669"/>
    <property type="project" value="UniProtKB-KW"/>
</dbReference>
<dbReference type="SMART" id="SM00382">
    <property type="entry name" value="AAA"/>
    <property type="match status" value="1"/>
</dbReference>
<dbReference type="EMBL" id="CAKD01000010">
    <property type="protein sequence ID" value="CCI84763.1"/>
    <property type="molecule type" value="Genomic_DNA"/>
</dbReference>
<keyword evidence="5" id="KW-0694">RNA-binding</keyword>
<dbReference type="Pfam" id="PF00158">
    <property type="entry name" value="Sigma54_activat"/>
    <property type="match status" value="1"/>
</dbReference>
<evidence type="ECO:0000259" key="9">
    <source>
        <dbReference type="PROSITE" id="PS51372"/>
    </source>
</evidence>
<feature type="domain" description="Sigma-54 factor interaction" evidence="7">
    <location>
        <begin position="75"/>
        <end position="309"/>
    </location>
</feature>
<organism evidence="10 11">
    <name type="scientific">Lactobacillus pasteurii DSM 23907 = CRBIP 24.76</name>
    <dbReference type="NCBI Taxonomy" id="1423790"/>
    <lineage>
        <taxon>Bacteria</taxon>
        <taxon>Bacillati</taxon>
        <taxon>Bacillota</taxon>
        <taxon>Bacilli</taxon>
        <taxon>Lactobacillales</taxon>
        <taxon>Lactobacillaceae</taxon>
        <taxon>Lactobacillus</taxon>
    </lineage>
</organism>
<dbReference type="STRING" id="1423790.BN53_01385"/>
<dbReference type="GO" id="GO:0006355">
    <property type="term" value="P:regulation of DNA-templated transcription"/>
    <property type="evidence" value="ECO:0007669"/>
    <property type="project" value="InterPro"/>
</dbReference>
<evidence type="ECO:0000256" key="1">
    <source>
        <dbReference type="ARBA" id="ARBA00020887"/>
    </source>
</evidence>
<dbReference type="Gene3D" id="3.40.50.510">
    <property type="entry name" value="Phosphotransferase system, mannose-type IIA component"/>
    <property type="match status" value="1"/>
</dbReference>
<dbReference type="InterPro" id="IPR036634">
    <property type="entry name" value="PRD_sf"/>
</dbReference>
<dbReference type="GO" id="GO:0016020">
    <property type="term" value="C:membrane"/>
    <property type="evidence" value="ECO:0007669"/>
    <property type="project" value="InterPro"/>
</dbReference>
<dbReference type="GO" id="GO:0009401">
    <property type="term" value="P:phosphoenolpyruvate-dependent sugar phosphotransferase system"/>
    <property type="evidence" value="ECO:0007669"/>
    <property type="project" value="InterPro"/>
</dbReference>
<feature type="domain" description="PTS EIIA type-4" evidence="8">
    <location>
        <begin position="500"/>
        <end position="652"/>
    </location>
</feature>
<evidence type="ECO:0000256" key="2">
    <source>
        <dbReference type="ARBA" id="ARBA00022679"/>
    </source>
</evidence>
<dbReference type="eggNOG" id="COG1221">
    <property type="taxonomic scope" value="Bacteria"/>
</dbReference>
<dbReference type="InterPro" id="IPR003593">
    <property type="entry name" value="AAA+_ATPase"/>
</dbReference>
<dbReference type="GO" id="GO:0003677">
    <property type="term" value="F:DNA binding"/>
    <property type="evidence" value="ECO:0007669"/>
    <property type="project" value="UniProtKB-KW"/>
</dbReference>
<sequence>MDIAKNRVLSELTDLPDPITTSQLAEKLNLSRSVVSHYLNELLLEKKVVKQDGRPVLWSVQAAASKKASARLTDFVGVHGSLKKTVEQVKAAVVYPPNGLNILITGHSGVGKSYLASKIGECAKKEGIIAKDAPYIVLNCADYANNPELVSSMLFGYVKGAYTGADEEKDGLLQQADHGYLFLDEVHRLSSENQEKLFSFIDSGQFFKMGDNSTPHKAQVRLIMATTEDPEKVLLTTFLRRIPIRIKLPDYAKRPLDERLDILRLLFYREAKTMQRKLEIEPNLLAALLQVDNPGNIGYLKNAIRVACASAYREQVEQETIVLKLGHLPIPLRTNTENYGSLMIDYQVLPKLKATSQLDSKFDQIKADLQALTEDFSSSSMKQVKLDLLSLDQQEAKQELNDNLHSLHQKLYQKIIEEKFGLSQAHYLEEVLYLFYASNFAIADDQLEQLQPLVSRKLPRTYHVASTFYQELVKKDQRDYRILMLVLTLLLSDHVDENIKLRALMVAHGKGSATSIQSVVNTLCGNYIFDAIDMPIDAGVDKIIAEANKLIDSFNTTNGFVLMVDMGSLSQLYSTIKDHLDGDLLVVNNITTLTALDIALKMQANTDFKNIAEKADDYRINVQYYEGFSQSPNILVSCISGIGISEKVKEIIQPILPNKIKVIPLDYATLKEKIRSQEWNYFSNTLFVLTTMDISDEVSFRHLNLYDLLDASGEKQLRKWLGVYLSEDQINYFFQKLLQFFSKEGISERLAFLNPDVILNEVEAINSKYENFYHLKLDGKVKLNLYMHIALMIERLMLQRTADIKVEVSGKQEEQFFMITHSIFQPIEMKYNIKLSDYEISLLYELFKQFID</sequence>
<dbReference type="Gene3D" id="1.10.10.10">
    <property type="entry name" value="Winged helix-like DNA-binding domain superfamily/Winged helix DNA-binding domain"/>
    <property type="match status" value="1"/>
</dbReference>
<dbReference type="InterPro" id="IPR036388">
    <property type="entry name" value="WH-like_DNA-bd_sf"/>
</dbReference>
<dbReference type="InterPro" id="IPR011608">
    <property type="entry name" value="PRD"/>
</dbReference>
<dbReference type="SUPFAM" id="SSF52540">
    <property type="entry name" value="P-loop containing nucleoside triphosphate hydrolases"/>
    <property type="match status" value="1"/>
</dbReference>
<protein>
    <recommendedName>
        <fullName evidence="1">DNA translocase FtsK</fullName>
    </recommendedName>
</protein>
<dbReference type="OrthoDB" id="9771372at2"/>
<evidence type="ECO:0000259" key="8">
    <source>
        <dbReference type="PROSITE" id="PS51096"/>
    </source>
</evidence>
<dbReference type="Pfam" id="PF13412">
    <property type="entry name" value="HTH_24"/>
    <property type="match status" value="1"/>
</dbReference>
<dbReference type="RefSeq" id="WP_009559319.1">
    <property type="nucleotide sequence ID" value="NZ_AYZN01000011.1"/>
</dbReference>
<dbReference type="PROSITE" id="PS51096">
    <property type="entry name" value="PTS_EIIA_TYPE_4"/>
    <property type="match status" value="1"/>
</dbReference>
<dbReference type="GO" id="GO:0016740">
    <property type="term" value="F:transferase activity"/>
    <property type="evidence" value="ECO:0007669"/>
    <property type="project" value="UniProtKB-KW"/>
</dbReference>
<dbReference type="InterPro" id="IPR042371">
    <property type="entry name" value="Z_dom"/>
</dbReference>
<dbReference type="Proteomes" id="UP000009311">
    <property type="component" value="Unassembled WGS sequence"/>
</dbReference>
<evidence type="ECO:0000259" key="7">
    <source>
        <dbReference type="PROSITE" id="PS50045"/>
    </source>
</evidence>
<evidence type="ECO:0000313" key="11">
    <source>
        <dbReference type="Proteomes" id="UP000009311"/>
    </source>
</evidence>
<feature type="domain" description="PRD" evidence="9">
    <location>
        <begin position="753"/>
        <end position="852"/>
    </location>
</feature>
<evidence type="ECO:0000256" key="5">
    <source>
        <dbReference type="ARBA" id="ARBA00022884"/>
    </source>
</evidence>
<comment type="caution">
    <text evidence="10">The sequence shown here is derived from an EMBL/GenBank/DDBJ whole genome shotgun (WGS) entry which is preliminary data.</text>
</comment>
<reference evidence="10 11" key="1">
    <citation type="submission" date="2012-06" db="EMBL/GenBank/DDBJ databases">
        <title>Draft Genome Sequence of Lactobacillus pasteurii CRBIP 24.76T.</title>
        <authorList>
            <person name="Cousin S."/>
            <person name="Bouchier C."/>
            <person name="Loux V."/>
            <person name="Ma L."/>
            <person name="Creno S."/>
            <person name="Bizet C."/>
            <person name="Clermont D."/>
        </authorList>
    </citation>
    <scope>NUCLEOTIDE SEQUENCE [LARGE SCALE GENOMIC DNA]</scope>
    <source>
        <strain evidence="11">CRBIP 24.76T</strain>
    </source>
</reference>
<dbReference type="Gene3D" id="3.40.50.300">
    <property type="entry name" value="P-loop containing nucleotide triphosphate hydrolases"/>
    <property type="match status" value="1"/>
</dbReference>
<evidence type="ECO:0000256" key="3">
    <source>
        <dbReference type="ARBA" id="ARBA00022741"/>
    </source>
</evidence>
<dbReference type="PROSITE" id="PS51372">
    <property type="entry name" value="PRD_2"/>
    <property type="match status" value="1"/>
</dbReference>
<dbReference type="eggNOG" id="COG3933">
    <property type="taxonomic scope" value="Bacteria"/>
</dbReference>
<dbReference type="SMART" id="SM00550">
    <property type="entry name" value="Zalpha"/>
    <property type="match status" value="1"/>
</dbReference>
<dbReference type="PANTHER" id="PTHR32071:SF38">
    <property type="entry name" value="PSP OPERON TRANSCRIPTIONAL ACTIVATOR"/>
    <property type="match status" value="1"/>
</dbReference>
<dbReference type="InterPro" id="IPR027417">
    <property type="entry name" value="P-loop_NTPase"/>
</dbReference>
<dbReference type="PROSITE" id="PS50045">
    <property type="entry name" value="SIGMA54_INTERACT_4"/>
    <property type="match status" value="1"/>
</dbReference>
<dbReference type="SUPFAM" id="SSF53062">
    <property type="entry name" value="PTS system fructose IIA component-like"/>
    <property type="match status" value="1"/>
</dbReference>
<dbReference type="SUPFAM" id="SSF46785">
    <property type="entry name" value="Winged helix' DNA-binding domain"/>
    <property type="match status" value="1"/>
</dbReference>
<evidence type="ECO:0000256" key="6">
    <source>
        <dbReference type="ARBA" id="ARBA00023125"/>
    </source>
</evidence>
<keyword evidence="6" id="KW-0238">DNA-binding</keyword>
<dbReference type="InterPro" id="IPR004701">
    <property type="entry name" value="PTS_EIIA_man-typ"/>
</dbReference>
<accession>I7LDC0</accession>
<dbReference type="SUPFAM" id="SSF63520">
    <property type="entry name" value="PTS-regulatory domain, PRD"/>
    <property type="match status" value="1"/>
</dbReference>
<dbReference type="InterPro" id="IPR002078">
    <property type="entry name" value="Sigma_54_int"/>
</dbReference>
<dbReference type="Pfam" id="PF00874">
    <property type="entry name" value="PRD"/>
    <property type="match status" value="1"/>
</dbReference>
<gene>
    <name evidence="10" type="ORF">BN53_01385</name>
</gene>
<dbReference type="InterPro" id="IPR036662">
    <property type="entry name" value="PTS_EIIA_man-typ_sf"/>
</dbReference>